<name>A0A087RZ76_9ARCH</name>
<dbReference type="PANTHER" id="PTHR43000">
    <property type="entry name" value="DTDP-D-GLUCOSE 4,6-DEHYDRATASE-RELATED"/>
    <property type="match status" value="1"/>
</dbReference>
<reference evidence="3 4" key="1">
    <citation type="submission" date="2014-06" db="EMBL/GenBank/DDBJ databases">
        <authorList>
            <person name="Ngugi D.K."/>
            <person name="Blom J."/>
            <person name="Alam I."/>
            <person name="Rashid M."/>
            <person name="Baalawi W."/>
            <person name="Zhang G."/>
            <person name="Hikmawan T."/>
            <person name="Guan Y."/>
            <person name="Antunes A."/>
            <person name="Siam R."/>
            <person name="El-Dorry H."/>
            <person name="Bajic V."/>
            <person name="Stingl U."/>
        </authorList>
    </citation>
    <scope>NUCLEOTIDE SEQUENCE [LARGE SCALE GENOMIC DNA]</scope>
    <source>
        <strain evidence="3">SCGC AAA799-P11</strain>
    </source>
</reference>
<dbReference type="Gene3D" id="3.90.25.10">
    <property type="entry name" value="UDP-galactose 4-epimerase, domain 1"/>
    <property type="match status" value="1"/>
</dbReference>
<dbReference type="InterPro" id="IPR036291">
    <property type="entry name" value="NAD(P)-bd_dom_sf"/>
</dbReference>
<dbReference type="PRINTS" id="PR01713">
    <property type="entry name" value="NUCEPIMERASE"/>
</dbReference>
<dbReference type="InterPro" id="IPR001509">
    <property type="entry name" value="Epimerase_deHydtase"/>
</dbReference>
<dbReference type="EC" id="5.1.3.2" evidence="3"/>
<evidence type="ECO:0000259" key="2">
    <source>
        <dbReference type="Pfam" id="PF01370"/>
    </source>
</evidence>
<evidence type="ECO:0000313" key="3">
    <source>
        <dbReference type="EMBL" id="KFM18780.1"/>
    </source>
</evidence>
<dbReference type="Proteomes" id="UP000029387">
    <property type="component" value="Unassembled WGS sequence"/>
</dbReference>
<dbReference type="GO" id="GO:0003978">
    <property type="term" value="F:UDP-glucose 4-epimerase activity"/>
    <property type="evidence" value="ECO:0007669"/>
    <property type="project" value="UniProtKB-EC"/>
</dbReference>
<dbReference type="Gene3D" id="3.40.50.720">
    <property type="entry name" value="NAD(P)-binding Rossmann-like Domain"/>
    <property type="match status" value="1"/>
</dbReference>
<evidence type="ECO:0000313" key="4">
    <source>
        <dbReference type="Proteomes" id="UP000029387"/>
    </source>
</evidence>
<accession>A0A087RZ76</accession>
<dbReference type="EMBL" id="JOSZ01000014">
    <property type="protein sequence ID" value="KFM18780.1"/>
    <property type="molecule type" value="Genomic_DNA"/>
</dbReference>
<keyword evidence="4" id="KW-1185">Reference proteome</keyword>
<gene>
    <name evidence="3" type="primary">vipB</name>
    <name evidence="3" type="ORF">AAA799P11_00989</name>
</gene>
<organism evidence="3 4">
    <name type="scientific">Marine Group I thaumarchaeote SCGC AAA799-P11</name>
    <dbReference type="NCBI Taxonomy" id="1502295"/>
    <lineage>
        <taxon>Archaea</taxon>
        <taxon>Nitrososphaerota</taxon>
        <taxon>Marine Group I</taxon>
    </lineage>
</organism>
<comment type="similarity">
    <text evidence="1">Belongs to the NAD(P)-dependent epimerase/dehydratase family.</text>
</comment>
<dbReference type="Pfam" id="PF01370">
    <property type="entry name" value="Epimerase"/>
    <property type="match status" value="1"/>
</dbReference>
<keyword evidence="3" id="KW-0413">Isomerase</keyword>
<dbReference type="SUPFAM" id="SSF51735">
    <property type="entry name" value="NAD(P)-binding Rossmann-fold domains"/>
    <property type="match status" value="1"/>
</dbReference>
<comment type="caution">
    <text evidence="3">The sequence shown here is derived from an EMBL/GenBank/DDBJ whole genome shotgun (WGS) entry which is preliminary data.</text>
</comment>
<evidence type="ECO:0000256" key="1">
    <source>
        <dbReference type="ARBA" id="ARBA00007637"/>
    </source>
</evidence>
<feature type="domain" description="NAD-dependent epimerase/dehydratase" evidence="2">
    <location>
        <begin position="4"/>
        <end position="225"/>
    </location>
</feature>
<sequence length="302" mass="33867">MKFIVTGGSGFIGSHISRYLVKQNHEVIVIDDLRRGNLKNLQDIQDKINFQKINILNFEEMQKIAKNIDGIFHQAGLGSVPQSFKEPEEYHNVNAIGTENILKLAKQINCKVVYASSSSVYGNQTKFPISEDAKKNPLNPYGESKLQAEKFAQQYAQDGVKVIGLRYFNVFGIGQNPNYAGVIPKFIERLLDHKPPVIEGDGTQVRNFTYIDDVVRANWMAFASSVNHAFLNIATGITTSVNDLAKIMITLSGQKLEPEYVDSRPGDIKKSQADTSLAKKLIGWEPEFSLEEGLKEIFPKNW</sequence>
<protein>
    <submittedName>
        <fullName evidence="3">Vi polysaccharide biosynthesis protein VipB-TviC</fullName>
        <ecNumber evidence="3">5.1.3.2</ecNumber>
    </submittedName>
</protein>
<proteinExistence type="inferred from homology"/>
<dbReference type="AlphaFoldDB" id="A0A087RZ76"/>